<dbReference type="InterPro" id="IPR018712">
    <property type="entry name" value="Tle1-like_cat"/>
</dbReference>
<dbReference type="PANTHER" id="PTHR33840">
    <property type="match status" value="1"/>
</dbReference>
<dbReference type="Pfam" id="PF09994">
    <property type="entry name" value="T6SS_Tle1-like_cat"/>
    <property type="match status" value="1"/>
</dbReference>
<protein>
    <recommendedName>
        <fullName evidence="2">T6SS Phospholipase effector Tle1-like catalytic domain-containing protein</fullName>
    </recommendedName>
</protein>
<feature type="compositionally biased region" description="Polar residues" evidence="1">
    <location>
        <begin position="240"/>
        <end position="250"/>
    </location>
</feature>
<reference evidence="4" key="1">
    <citation type="submission" date="2019-02" db="EMBL/GenBank/DDBJ databases">
        <title>Draft genome sequence of Planktothrix agardhii NIES-905.</title>
        <authorList>
            <person name="Yamaguchi H."/>
            <person name="Suzuki S."/>
            <person name="Kawachi M."/>
        </authorList>
    </citation>
    <scope>NUCLEOTIDE SEQUENCE [LARGE SCALE GENOMIC DNA]</scope>
    <source>
        <strain evidence="4">CCAP 1459/11A</strain>
    </source>
</reference>
<dbReference type="AlphaFoldDB" id="A0A4P5ZHL2"/>
<feature type="domain" description="T6SS Phospholipase effector Tle1-like catalytic" evidence="2">
    <location>
        <begin position="377"/>
        <end position="653"/>
    </location>
</feature>
<evidence type="ECO:0000259" key="2">
    <source>
        <dbReference type="Pfam" id="PF09994"/>
    </source>
</evidence>
<comment type="caution">
    <text evidence="3">The sequence shown here is derived from an EMBL/GenBank/DDBJ whole genome shotgun (WGS) entry which is preliminary data.</text>
</comment>
<sequence length="745" mass="85590">MSEQKSVLVFDGISDHIELSKSFPDLDKAITIEFWAKGGNSLTEQTSILEAYNNQNTRVLQISLPWWDETDTRIFWDAGNQDGFDRIDKTVRLREYNGWTHWAFVKNSTTGRMYIYRNGGVWHRGNGHNRPLTGIKKLVIGSSVNSSHHWKGSLAEFYIWNQARTQEEIKQDMNRRLVGDELGLLAYLPLNGDVNDKTSYTNDGIIYGTSWKLEKLPAKKIEQTPRIKNKIKTRTKTKKSSQPMTTNEPVSESEILEPILETSEPIITDELTSESEILEPILETSEPIITDELISESEILEPILEISEPIITDELISESEILELILETSEPIITDELISESEILEPISESTQPIIIEQISNDETLESNQLYSGIQKKRLVICCDGTWNQPASFYPNNVIKFARSVKYAADDQTPQIVFYLPGYGTEEEDNLDNLIKRLGEGAFGWGIDRIIQETYRFLCMNYNVDAQDEIYLMGFSRGAYIVRSLVGMIHKCGLLKRSKIREIPKAYQLYRDVKISPNHPKAQKFREENSKKIDTEKDYLQYRVPIKMLGCWDTVGKLGIPDLTPWLPIAKPWNQRYEFFDNRLSPIVENAFHAVAIDEKSKNFPLAVMERNEKNPDQIVKEVWFSGEHNCIGGGIKEYQGLSDYPLEWMINQAKKLGLEFCFPENESEEFQIKPDITAKFDNSLTGVYSLGGEEWRSPKSSEIIIHHSVIKRLNADPDYRPKNLNPMLKDLIETESSNRIDNEF</sequence>
<dbReference type="InterPro" id="IPR013320">
    <property type="entry name" value="ConA-like_dom_sf"/>
</dbReference>
<feature type="region of interest" description="Disordered" evidence="1">
    <location>
        <begin position="232"/>
        <end position="253"/>
    </location>
</feature>
<evidence type="ECO:0000256" key="1">
    <source>
        <dbReference type="SAM" id="MobiDB-lite"/>
    </source>
</evidence>
<evidence type="ECO:0000313" key="4">
    <source>
        <dbReference type="Proteomes" id="UP000299794"/>
    </source>
</evidence>
<dbReference type="PANTHER" id="PTHR33840:SF1">
    <property type="entry name" value="TLE1 PHOSPHOLIPASE DOMAIN-CONTAINING PROTEIN"/>
    <property type="match status" value="1"/>
</dbReference>
<name>A0A4P5ZHL2_PLAAG</name>
<dbReference type="SUPFAM" id="SSF49899">
    <property type="entry name" value="Concanavalin A-like lectins/glucanases"/>
    <property type="match status" value="1"/>
</dbReference>
<proteinExistence type="predicted"/>
<gene>
    <name evidence="3" type="ORF">PA905_40560</name>
</gene>
<organism evidence="3 4">
    <name type="scientific">Planktothrix agardhii CCAP 1459/11A</name>
    <dbReference type="NCBI Taxonomy" id="282420"/>
    <lineage>
        <taxon>Bacteria</taxon>
        <taxon>Bacillati</taxon>
        <taxon>Cyanobacteriota</taxon>
        <taxon>Cyanophyceae</taxon>
        <taxon>Oscillatoriophycideae</taxon>
        <taxon>Oscillatoriales</taxon>
        <taxon>Microcoleaceae</taxon>
        <taxon>Planktothrix</taxon>
    </lineage>
</organism>
<dbReference type="Proteomes" id="UP000299794">
    <property type="component" value="Unassembled WGS sequence"/>
</dbReference>
<dbReference type="RefSeq" id="WP_026788676.1">
    <property type="nucleotide sequence ID" value="NZ_BJCD01000062.1"/>
</dbReference>
<evidence type="ECO:0000313" key="3">
    <source>
        <dbReference type="EMBL" id="GDZ95626.1"/>
    </source>
</evidence>
<accession>A0A4P5ZHL2</accession>
<dbReference type="EMBL" id="BJCD01000062">
    <property type="protein sequence ID" value="GDZ95626.1"/>
    <property type="molecule type" value="Genomic_DNA"/>
</dbReference>
<dbReference type="Gene3D" id="2.60.120.200">
    <property type="match status" value="1"/>
</dbReference>
<dbReference type="Pfam" id="PF13385">
    <property type="entry name" value="Laminin_G_3"/>
    <property type="match status" value="1"/>
</dbReference>